<dbReference type="SUPFAM" id="SSF53448">
    <property type="entry name" value="Nucleotide-diphospho-sugar transferases"/>
    <property type="match status" value="1"/>
</dbReference>
<dbReference type="RefSeq" id="WP_194077493.1">
    <property type="nucleotide sequence ID" value="NZ_CP061839.1"/>
</dbReference>
<accession>A0A7S6WRH2</accession>
<dbReference type="GO" id="GO:0016757">
    <property type="term" value="F:glycosyltransferase activity"/>
    <property type="evidence" value="ECO:0007669"/>
    <property type="project" value="UniProtKB-KW"/>
</dbReference>
<dbReference type="PANTHER" id="PTHR43646">
    <property type="entry name" value="GLYCOSYLTRANSFERASE"/>
    <property type="match status" value="1"/>
</dbReference>
<keyword evidence="3" id="KW-0328">Glycosyltransferase</keyword>
<dbReference type="Gene3D" id="3.90.550.10">
    <property type="entry name" value="Spore Coat Polysaccharide Biosynthesis Protein SpsA, Chain A"/>
    <property type="match status" value="1"/>
</dbReference>
<keyword evidence="4 7" id="KW-0808">Transferase</keyword>
<dbReference type="InterPro" id="IPR026461">
    <property type="entry name" value="Trfase_2_rSAM/seldom_assoc"/>
</dbReference>
<dbReference type="InterPro" id="IPR029044">
    <property type="entry name" value="Nucleotide-diphossugar_trans"/>
</dbReference>
<gene>
    <name evidence="7" type="ORF">IFE08_06610</name>
</gene>
<dbReference type="AlphaFoldDB" id="A0A7S6WRH2"/>
<evidence type="ECO:0000256" key="2">
    <source>
        <dbReference type="ARBA" id="ARBA00022475"/>
    </source>
</evidence>
<feature type="domain" description="Glycosyltransferase 2-like" evidence="6">
    <location>
        <begin position="3"/>
        <end position="88"/>
    </location>
</feature>
<evidence type="ECO:0000256" key="5">
    <source>
        <dbReference type="ARBA" id="ARBA00023136"/>
    </source>
</evidence>
<reference evidence="7 8" key="1">
    <citation type="submission" date="2020-09" db="EMBL/GenBank/DDBJ databases">
        <title>Characterization of Treponema spp. from bovine digital dermatitis in Korea.</title>
        <authorList>
            <person name="Espiritu H.M."/>
            <person name="Cho Y.I."/>
            <person name="Mamuad L."/>
        </authorList>
    </citation>
    <scope>NUCLEOTIDE SEQUENCE [LARGE SCALE GENOMIC DNA]</scope>
    <source>
        <strain evidence="7 8">KS1</strain>
    </source>
</reference>
<dbReference type="InterPro" id="IPR001173">
    <property type="entry name" value="Glyco_trans_2-like"/>
</dbReference>
<dbReference type="EMBL" id="CP061839">
    <property type="protein sequence ID" value="QOW61998.1"/>
    <property type="molecule type" value="Genomic_DNA"/>
</dbReference>
<keyword evidence="5" id="KW-0472">Membrane</keyword>
<dbReference type="Proteomes" id="UP000593915">
    <property type="component" value="Chromosome"/>
</dbReference>
<dbReference type="NCBIfam" id="TIGR04283">
    <property type="entry name" value="glyco_like_mftF"/>
    <property type="match status" value="1"/>
</dbReference>
<comment type="subcellular location">
    <subcellularLocation>
        <location evidence="1">Cell membrane</location>
    </subcellularLocation>
</comment>
<dbReference type="Pfam" id="PF00535">
    <property type="entry name" value="Glycos_transf_2"/>
    <property type="match status" value="1"/>
</dbReference>
<organism evidence="7 8">
    <name type="scientific">Treponema pedis</name>
    <dbReference type="NCBI Taxonomy" id="409322"/>
    <lineage>
        <taxon>Bacteria</taxon>
        <taxon>Pseudomonadati</taxon>
        <taxon>Spirochaetota</taxon>
        <taxon>Spirochaetia</taxon>
        <taxon>Spirochaetales</taxon>
        <taxon>Treponemataceae</taxon>
        <taxon>Treponema</taxon>
    </lineage>
</organism>
<evidence type="ECO:0000259" key="6">
    <source>
        <dbReference type="Pfam" id="PF00535"/>
    </source>
</evidence>
<evidence type="ECO:0000256" key="1">
    <source>
        <dbReference type="ARBA" id="ARBA00004236"/>
    </source>
</evidence>
<evidence type="ECO:0000313" key="7">
    <source>
        <dbReference type="EMBL" id="QOW61998.1"/>
    </source>
</evidence>
<evidence type="ECO:0000256" key="3">
    <source>
        <dbReference type="ARBA" id="ARBA00022676"/>
    </source>
</evidence>
<evidence type="ECO:0000313" key="8">
    <source>
        <dbReference type="Proteomes" id="UP000593915"/>
    </source>
</evidence>
<dbReference type="PANTHER" id="PTHR43646:SF2">
    <property type="entry name" value="GLYCOSYLTRANSFERASE 2-LIKE DOMAIN-CONTAINING PROTEIN"/>
    <property type="match status" value="1"/>
</dbReference>
<evidence type="ECO:0000256" key="4">
    <source>
        <dbReference type="ARBA" id="ARBA00022679"/>
    </source>
</evidence>
<dbReference type="GO" id="GO:0005886">
    <property type="term" value="C:plasma membrane"/>
    <property type="evidence" value="ECO:0007669"/>
    <property type="project" value="UniProtKB-SubCell"/>
</dbReference>
<protein>
    <submittedName>
        <fullName evidence="7">TIGR04283 family arsenosugar biosynthesis glycosyltransferase</fullName>
    </submittedName>
</protein>
<dbReference type="CDD" id="cd02522">
    <property type="entry name" value="GT_2_like_a"/>
    <property type="match status" value="1"/>
</dbReference>
<keyword evidence="2" id="KW-1003">Cell membrane</keyword>
<sequence length="223" mass="25873">MVTIIIPVYNEEKTVVAVQNNIKKLQGNYEVIFSDGFSTDNTYNLIEYKKIRETKLRSNQMNAAVKYAQGEYLWFIHADSILHKNSIYAIENSDAEAGCFKLKFDSQNIIMIITAFLSTLRVKIRKIIFGDQGFFIRKSTFIKLGGFPSVPIMEDYKLSLHLKKENINVKVLNLPIITSARRFKKNGIIKTVIKMQILQHQFRKGKNIYDIYNSYENIRTGEK</sequence>
<proteinExistence type="predicted"/>
<name>A0A7S6WRH2_9SPIR</name>